<sequence length="119" mass="13276">MTSNCKTFLAGAVLLACIFGVTETARAQSSGSSEPTIPERFDSAFYGLTGTFGWRTSLWGQVLERFVLYPDREMVGAGNRVEDLYRELMQQQSMSDRTIRTPDLENPFNSSLLLSPPSR</sequence>
<reference evidence="3" key="1">
    <citation type="journal article" date="2020" name="mSystems">
        <title>Genome- and Community-Level Interaction Insights into Carbon Utilization and Element Cycling Functions of Hydrothermarchaeota in Hydrothermal Sediment.</title>
        <authorList>
            <person name="Zhou Z."/>
            <person name="Liu Y."/>
            <person name="Xu W."/>
            <person name="Pan J."/>
            <person name="Luo Z.H."/>
            <person name="Li M."/>
        </authorList>
    </citation>
    <scope>NUCLEOTIDE SEQUENCE [LARGE SCALE GENOMIC DNA]</scope>
    <source>
        <strain evidence="3">SpSt-374</strain>
    </source>
</reference>
<feature type="signal peptide" evidence="2">
    <location>
        <begin position="1"/>
        <end position="27"/>
    </location>
</feature>
<dbReference type="AlphaFoldDB" id="A0A7C3ZHV3"/>
<dbReference type="PROSITE" id="PS51257">
    <property type="entry name" value="PROKAR_LIPOPROTEIN"/>
    <property type="match status" value="1"/>
</dbReference>
<organism evidence="3">
    <name type="scientific">Planktothricoides sp. SpSt-374</name>
    <dbReference type="NCBI Taxonomy" id="2282167"/>
    <lineage>
        <taxon>Bacteria</taxon>
        <taxon>Bacillati</taxon>
        <taxon>Cyanobacteriota</taxon>
        <taxon>Cyanophyceae</taxon>
        <taxon>Oscillatoriophycideae</taxon>
        <taxon>Oscillatoriales</taxon>
        <taxon>Oscillatoriaceae</taxon>
        <taxon>Planktothricoides</taxon>
    </lineage>
</organism>
<name>A0A7C3ZHV3_9CYAN</name>
<dbReference type="EMBL" id="DSPX01000020">
    <property type="protein sequence ID" value="HGF99562.1"/>
    <property type="molecule type" value="Genomic_DNA"/>
</dbReference>
<feature type="region of interest" description="Disordered" evidence="1">
    <location>
        <begin position="95"/>
        <end position="119"/>
    </location>
</feature>
<gene>
    <name evidence="3" type="ORF">ENR15_02545</name>
</gene>
<feature type="compositionally biased region" description="Low complexity" evidence="1">
    <location>
        <begin position="110"/>
        <end position="119"/>
    </location>
</feature>
<feature type="chain" id="PRO_5028039916" evidence="2">
    <location>
        <begin position="28"/>
        <end position="119"/>
    </location>
</feature>
<evidence type="ECO:0000256" key="1">
    <source>
        <dbReference type="SAM" id="MobiDB-lite"/>
    </source>
</evidence>
<accession>A0A7C3ZHV3</accession>
<evidence type="ECO:0000313" key="3">
    <source>
        <dbReference type="EMBL" id="HGF99562.1"/>
    </source>
</evidence>
<evidence type="ECO:0000256" key="2">
    <source>
        <dbReference type="SAM" id="SignalP"/>
    </source>
</evidence>
<protein>
    <submittedName>
        <fullName evidence="3">Uncharacterized protein</fullName>
    </submittedName>
</protein>
<proteinExistence type="predicted"/>
<comment type="caution">
    <text evidence="3">The sequence shown here is derived from an EMBL/GenBank/DDBJ whole genome shotgun (WGS) entry which is preliminary data.</text>
</comment>
<keyword evidence="2" id="KW-0732">Signal</keyword>